<evidence type="ECO:0000313" key="4">
    <source>
        <dbReference type="Proteomes" id="UP000060043"/>
    </source>
</evidence>
<evidence type="ECO:0000313" key="2">
    <source>
        <dbReference type="EMBL" id="ALU29329.1"/>
    </source>
</evidence>
<dbReference type="GeneID" id="14550824"/>
<dbReference type="PANTHER" id="PTHR42655:SF1">
    <property type="entry name" value="GLYCOGEN PHOSPHORYLASE"/>
    <property type="match status" value="1"/>
</dbReference>
<dbReference type="EMBL" id="CP013695">
    <property type="protein sequence ID" value="ALU32058.1"/>
    <property type="molecule type" value="Genomic_DNA"/>
</dbReference>
<dbReference type="PANTHER" id="PTHR42655">
    <property type="entry name" value="GLYCOGEN PHOSPHORYLASE"/>
    <property type="match status" value="1"/>
</dbReference>
<dbReference type="GO" id="GO:0005975">
    <property type="term" value="P:carbohydrate metabolic process"/>
    <property type="evidence" value="ECO:0007669"/>
    <property type="project" value="InterPro"/>
</dbReference>
<dbReference type="InterPro" id="IPR052182">
    <property type="entry name" value="Glycogen/Maltodextrin_Phosph"/>
</dbReference>
<dbReference type="GO" id="GO:0008184">
    <property type="term" value="F:glycogen phosphorylase activity"/>
    <property type="evidence" value="ECO:0007669"/>
    <property type="project" value="InterPro"/>
</dbReference>
<dbReference type="AlphaFoldDB" id="A0A0U2Y1A6"/>
<evidence type="ECO:0000313" key="5">
    <source>
        <dbReference type="Proteomes" id="UP000065473"/>
    </source>
</evidence>
<gene>
    <name evidence="2" type="ORF">ATY89_04810</name>
    <name evidence="3" type="ORF">ATZ20_07835</name>
</gene>
<keyword evidence="2" id="KW-0808">Transferase</keyword>
<dbReference type="EMBL" id="CP013694">
    <property type="protein sequence ID" value="ALU29329.1"/>
    <property type="molecule type" value="Genomic_DNA"/>
</dbReference>
<dbReference type="Gene3D" id="3.40.50.2000">
    <property type="entry name" value="Glycogen Phosphorylase B"/>
    <property type="match status" value="1"/>
</dbReference>
<proteinExistence type="inferred from homology"/>
<name>A0A0U2Y1A6_9CREN</name>
<dbReference type="SUPFAM" id="SSF53756">
    <property type="entry name" value="UDP-Glycosyltransferase/glycogen phosphorylase"/>
    <property type="match status" value="1"/>
</dbReference>
<protein>
    <submittedName>
        <fullName evidence="2">Glycosyl transferase</fullName>
    </submittedName>
</protein>
<dbReference type="OMA" id="GWWGEGY"/>
<dbReference type="Proteomes" id="UP000065473">
    <property type="component" value="Chromosome"/>
</dbReference>
<dbReference type="OrthoDB" id="17863at2157"/>
<reference evidence="4 5" key="1">
    <citation type="submission" date="2015-12" db="EMBL/GenBank/DDBJ databases">
        <title>A stable core within a dynamic pangenome in Sulfolobus acidocaldarius.</title>
        <authorList>
            <person name="Anderson R."/>
            <person name="Kouris A."/>
            <person name="Seward C."/>
            <person name="Campbell K."/>
            <person name="Whitaker R."/>
        </authorList>
    </citation>
    <scope>NUCLEOTIDE SEQUENCE [LARGE SCALE GENOMIC DNA]</scope>
    <source>
        <strain evidence="2 5">GG12-C01-09</strain>
        <strain evidence="3 4">NG05B_CO5_07</strain>
    </source>
</reference>
<dbReference type="Proteomes" id="UP000060043">
    <property type="component" value="Chromosome"/>
</dbReference>
<comment type="similarity">
    <text evidence="1">Belongs to the glycogen phosphorylase family.</text>
</comment>
<dbReference type="PaxDb" id="1435377-SUSAZ_01485"/>
<organism evidence="2 5">
    <name type="scientific">Sulfolobus acidocaldarius</name>
    <dbReference type="NCBI Taxonomy" id="2285"/>
    <lineage>
        <taxon>Archaea</taxon>
        <taxon>Thermoproteota</taxon>
        <taxon>Thermoprotei</taxon>
        <taxon>Sulfolobales</taxon>
        <taxon>Sulfolobaceae</taxon>
        <taxon>Sulfolobus</taxon>
    </lineage>
</organism>
<sequence length="493" mass="56780">MIISITPEIATDEVPIYAGGLGILEGDKYLEASKYNEKYVVLTLFYPNGHSRYYVNNEIREEVVDYSYLEENMVNEGDIEIQARPGNVKLKVLSIARGNAKVVYFKTISPDWAVRATSRLYVEDSKFDYEYKYIILAKASEEYVKKLDNVKAVYAHESLAGLALIGLYGKYETHLVTHTPGPWGHPYFSSRTLREEFGIHVDVEDVMLTKLLLNYSNYFHTVSVKHNDLTKIMFPESSPSPLTNGVSFDRWMHEEVKKIYNTGKGSFGEARVKARNDLLSLLRKYKEIDQDKLIVVWARRMTRYKRPYFVSRLIREMGKDLNVVFVIAGKAHPRDAEGIVYMNEFNWLSKELKNVIYIHDYSLTNAKYILSGGDLLLFTPFSGWEACGTSYMKAGINGVPTLSSKDGGTLEIIKDGYNGYFFGEDIREFVDIYNSPKAKEIDSRDYVDFVNKFLYIINKAESDRDWFKNLSENTFSSFIKFCDIKRVMDKVIT</sequence>
<evidence type="ECO:0000256" key="1">
    <source>
        <dbReference type="ARBA" id="ARBA00006047"/>
    </source>
</evidence>
<dbReference type="Pfam" id="PF00343">
    <property type="entry name" value="Phosphorylase"/>
    <property type="match status" value="1"/>
</dbReference>
<dbReference type="STRING" id="1435377.SUSAZ_01485"/>
<evidence type="ECO:0000313" key="3">
    <source>
        <dbReference type="EMBL" id="ALU32058.1"/>
    </source>
</evidence>
<dbReference type="RefSeq" id="WP_011277212.1">
    <property type="nucleotide sequence ID" value="NZ_BHWZ01000001.1"/>
</dbReference>
<dbReference type="InterPro" id="IPR000811">
    <property type="entry name" value="Glyco_trans_35"/>
</dbReference>
<accession>A0A0U2Y1A6</accession>